<dbReference type="InterPro" id="IPR003783">
    <property type="entry name" value="Regulatory_RecX"/>
</dbReference>
<feature type="domain" description="RecX first three-helical" evidence="8">
    <location>
        <begin position="214"/>
        <end position="252"/>
    </location>
</feature>
<dbReference type="InterPro" id="IPR053924">
    <property type="entry name" value="RecX_HTH_2nd"/>
</dbReference>
<evidence type="ECO:0000256" key="4">
    <source>
        <dbReference type="ARBA" id="ARBA00022490"/>
    </source>
</evidence>
<comment type="subcellular location">
    <subcellularLocation>
        <location evidence="1 5">Cytoplasm</location>
    </subcellularLocation>
</comment>
<protein>
    <recommendedName>
        <fullName evidence="3 5">Regulatory protein RecX</fullName>
    </recommendedName>
</protein>
<organism evidence="9 10">
    <name type="scientific">Arthrobacter burdickii</name>
    <dbReference type="NCBI Taxonomy" id="3035920"/>
    <lineage>
        <taxon>Bacteria</taxon>
        <taxon>Bacillati</taxon>
        <taxon>Actinomycetota</taxon>
        <taxon>Actinomycetes</taxon>
        <taxon>Micrococcales</taxon>
        <taxon>Micrococcaceae</taxon>
        <taxon>Arthrobacter</taxon>
    </lineage>
</organism>
<evidence type="ECO:0000313" key="10">
    <source>
        <dbReference type="Proteomes" id="UP001174209"/>
    </source>
</evidence>
<feature type="compositionally biased region" description="Low complexity" evidence="6">
    <location>
        <begin position="20"/>
        <end position="31"/>
    </location>
</feature>
<feature type="compositionally biased region" description="Polar residues" evidence="6">
    <location>
        <begin position="138"/>
        <end position="147"/>
    </location>
</feature>
<accession>A0ABT8K6F2</accession>
<dbReference type="Pfam" id="PF21982">
    <property type="entry name" value="RecX_HTH1"/>
    <property type="match status" value="1"/>
</dbReference>
<dbReference type="HAMAP" id="MF_01114">
    <property type="entry name" value="RecX"/>
    <property type="match status" value="1"/>
</dbReference>
<feature type="region of interest" description="Disordered" evidence="6">
    <location>
        <begin position="1"/>
        <end position="211"/>
    </location>
</feature>
<keyword evidence="10" id="KW-1185">Reference proteome</keyword>
<gene>
    <name evidence="5" type="primary">recX</name>
    <name evidence="9" type="ORF">P5G52_17985</name>
</gene>
<name>A0ABT8K6F2_9MICC</name>
<dbReference type="PANTHER" id="PTHR33602:SF1">
    <property type="entry name" value="REGULATORY PROTEIN RECX FAMILY PROTEIN"/>
    <property type="match status" value="1"/>
</dbReference>
<evidence type="ECO:0000259" key="8">
    <source>
        <dbReference type="Pfam" id="PF21982"/>
    </source>
</evidence>
<keyword evidence="4 5" id="KW-0963">Cytoplasm</keyword>
<evidence type="ECO:0000259" key="7">
    <source>
        <dbReference type="Pfam" id="PF02631"/>
    </source>
</evidence>
<proteinExistence type="inferred from homology"/>
<evidence type="ECO:0000256" key="5">
    <source>
        <dbReference type="HAMAP-Rule" id="MF_01114"/>
    </source>
</evidence>
<feature type="domain" description="RecX second three-helical" evidence="7">
    <location>
        <begin position="260"/>
        <end position="301"/>
    </location>
</feature>
<dbReference type="InterPro" id="IPR036388">
    <property type="entry name" value="WH-like_DNA-bd_sf"/>
</dbReference>
<dbReference type="PANTHER" id="PTHR33602">
    <property type="entry name" value="REGULATORY PROTEIN RECX FAMILY PROTEIN"/>
    <property type="match status" value="1"/>
</dbReference>
<evidence type="ECO:0000256" key="6">
    <source>
        <dbReference type="SAM" id="MobiDB-lite"/>
    </source>
</evidence>
<evidence type="ECO:0000256" key="2">
    <source>
        <dbReference type="ARBA" id="ARBA00009695"/>
    </source>
</evidence>
<sequence>MPTDAGSGPVDWGTSFGRFGSDSSADPDGASRPVAAKRQGLTRSASFGAARSGARSAGGAGRSAPGSRRRSSGRPPADDPFGPVVGASADGPVDDGSADDGSADADAVRGGRRARGASGGRSARRGSAGGRPARGSANSGTDDSSGEGSAGEPRGRWSGGTRGSDGSNGSLPDGSLPDGFLTDDSLPGFDSPPDGDRSGGTGPSRSDEDWASEARSILLRQLALGARSRHQLARKLADREIPAAVAAALLDRFEEVQLIDDAEFARMWVRTRTAAKALSRSSLRRELADKGIDPDLAEDALLQVSDEDEHAQARDVVRRKLRGSADLADRAVRDKEVRRLVGVLARKGYSPGTAFSIVKGVLAEAEAEARD</sequence>
<comment type="function">
    <text evidence="5">Modulates RecA activity.</text>
</comment>
<evidence type="ECO:0000313" key="9">
    <source>
        <dbReference type="EMBL" id="MDN4612762.1"/>
    </source>
</evidence>
<comment type="similarity">
    <text evidence="2 5">Belongs to the RecX family.</text>
</comment>
<evidence type="ECO:0000256" key="1">
    <source>
        <dbReference type="ARBA" id="ARBA00004496"/>
    </source>
</evidence>
<dbReference type="Pfam" id="PF02631">
    <property type="entry name" value="RecX_HTH2"/>
    <property type="match status" value="1"/>
</dbReference>
<dbReference type="InterPro" id="IPR053926">
    <property type="entry name" value="RecX_HTH_1st"/>
</dbReference>
<dbReference type="Gene3D" id="1.10.10.10">
    <property type="entry name" value="Winged helix-like DNA-binding domain superfamily/Winged helix DNA-binding domain"/>
    <property type="match status" value="1"/>
</dbReference>
<feature type="compositionally biased region" description="Low complexity" evidence="6">
    <location>
        <begin position="43"/>
        <end position="55"/>
    </location>
</feature>
<dbReference type="RefSeq" id="WP_301230061.1">
    <property type="nucleotide sequence ID" value="NZ_JAROCG010000002.1"/>
</dbReference>
<comment type="caution">
    <text evidence="9">The sequence shown here is derived from an EMBL/GenBank/DDBJ whole genome shotgun (WGS) entry which is preliminary data.</text>
</comment>
<dbReference type="Proteomes" id="UP001174209">
    <property type="component" value="Unassembled WGS sequence"/>
</dbReference>
<evidence type="ECO:0000256" key="3">
    <source>
        <dbReference type="ARBA" id="ARBA00018111"/>
    </source>
</evidence>
<feature type="compositionally biased region" description="Acidic residues" evidence="6">
    <location>
        <begin position="92"/>
        <end position="103"/>
    </location>
</feature>
<dbReference type="EMBL" id="JAROCG010000002">
    <property type="protein sequence ID" value="MDN4612762.1"/>
    <property type="molecule type" value="Genomic_DNA"/>
</dbReference>
<reference evidence="9" key="1">
    <citation type="submission" date="2023-06" db="EMBL/GenBank/DDBJ databases">
        <title>MT1 and MT2 Draft Genomes of Novel Species.</title>
        <authorList>
            <person name="Venkateswaran K."/>
        </authorList>
    </citation>
    <scope>NUCLEOTIDE SEQUENCE</scope>
    <source>
        <strain evidence="9">IIF3SC-B10</strain>
    </source>
</reference>